<dbReference type="CDD" id="cd05403">
    <property type="entry name" value="NT_KNTase_like"/>
    <property type="match status" value="1"/>
</dbReference>
<comment type="caution">
    <text evidence="2">The sequence shown here is derived from an EMBL/GenBank/DDBJ whole genome shotgun (WGS) entry which is preliminary data.</text>
</comment>
<dbReference type="Proteomes" id="UP000886814">
    <property type="component" value="Unassembled WGS sequence"/>
</dbReference>
<evidence type="ECO:0000259" key="1">
    <source>
        <dbReference type="Pfam" id="PF01909"/>
    </source>
</evidence>
<dbReference type="AlphaFoldDB" id="A0A9D1PC43"/>
<evidence type="ECO:0000313" key="2">
    <source>
        <dbReference type="EMBL" id="HIV37617.1"/>
    </source>
</evidence>
<dbReference type="SUPFAM" id="SSF81301">
    <property type="entry name" value="Nucleotidyltransferase"/>
    <property type="match status" value="1"/>
</dbReference>
<name>A0A9D1PC43_9FIRM</name>
<proteinExistence type="predicted"/>
<dbReference type="InterPro" id="IPR043519">
    <property type="entry name" value="NT_sf"/>
</dbReference>
<sequence>MKIYKAAYADLPLRFQKKIEHDLQYLIKSHIHGLKKVFLFGSCARGEVRSTSDVDLLILTETKISDRVLAADIRWTLDEPIDGVRTDVTYTHEGAELSSRVFKKEVDRDKKLILEVIK</sequence>
<feature type="domain" description="Polymerase nucleotidyl transferase" evidence="1">
    <location>
        <begin position="33"/>
        <end position="89"/>
    </location>
</feature>
<gene>
    <name evidence="2" type="ORF">H9747_01235</name>
</gene>
<protein>
    <submittedName>
        <fullName evidence="2">Nucleotidyltransferase domain-containing protein</fullName>
    </submittedName>
</protein>
<dbReference type="GO" id="GO:0016779">
    <property type="term" value="F:nucleotidyltransferase activity"/>
    <property type="evidence" value="ECO:0007669"/>
    <property type="project" value="InterPro"/>
</dbReference>
<reference evidence="2" key="2">
    <citation type="submission" date="2021-04" db="EMBL/GenBank/DDBJ databases">
        <authorList>
            <person name="Gilroy R."/>
        </authorList>
    </citation>
    <scope>NUCLEOTIDE SEQUENCE</scope>
    <source>
        <strain evidence="2">CHK195-9823</strain>
    </source>
</reference>
<dbReference type="Gene3D" id="3.30.460.10">
    <property type="entry name" value="Beta Polymerase, domain 2"/>
    <property type="match status" value="1"/>
</dbReference>
<organism evidence="2 3">
    <name type="scientific">Candidatus Blautia stercorigallinarum</name>
    <dbReference type="NCBI Taxonomy" id="2838501"/>
    <lineage>
        <taxon>Bacteria</taxon>
        <taxon>Bacillati</taxon>
        <taxon>Bacillota</taxon>
        <taxon>Clostridia</taxon>
        <taxon>Lachnospirales</taxon>
        <taxon>Lachnospiraceae</taxon>
        <taxon>Blautia</taxon>
    </lineage>
</organism>
<dbReference type="Pfam" id="PF01909">
    <property type="entry name" value="NTP_transf_2"/>
    <property type="match status" value="1"/>
</dbReference>
<evidence type="ECO:0000313" key="3">
    <source>
        <dbReference type="Proteomes" id="UP000886814"/>
    </source>
</evidence>
<reference evidence="2" key="1">
    <citation type="journal article" date="2021" name="PeerJ">
        <title>Extensive microbial diversity within the chicken gut microbiome revealed by metagenomics and culture.</title>
        <authorList>
            <person name="Gilroy R."/>
            <person name="Ravi A."/>
            <person name="Getino M."/>
            <person name="Pursley I."/>
            <person name="Horton D.L."/>
            <person name="Alikhan N.F."/>
            <person name="Baker D."/>
            <person name="Gharbi K."/>
            <person name="Hall N."/>
            <person name="Watson M."/>
            <person name="Adriaenssens E.M."/>
            <person name="Foster-Nyarko E."/>
            <person name="Jarju S."/>
            <person name="Secka A."/>
            <person name="Antonio M."/>
            <person name="Oren A."/>
            <person name="Chaudhuri R.R."/>
            <person name="La Ragione R."/>
            <person name="Hildebrand F."/>
            <person name="Pallen M.J."/>
        </authorList>
    </citation>
    <scope>NUCLEOTIDE SEQUENCE</scope>
    <source>
        <strain evidence="2">CHK195-9823</strain>
    </source>
</reference>
<dbReference type="EMBL" id="DXIQ01000007">
    <property type="protein sequence ID" value="HIV37617.1"/>
    <property type="molecule type" value="Genomic_DNA"/>
</dbReference>
<dbReference type="InterPro" id="IPR002934">
    <property type="entry name" value="Polymerase_NTP_transf_dom"/>
</dbReference>
<accession>A0A9D1PC43</accession>